<evidence type="ECO:0000256" key="2">
    <source>
        <dbReference type="ARBA" id="ARBA00005013"/>
    </source>
</evidence>
<evidence type="ECO:0000259" key="8">
    <source>
        <dbReference type="SMART" id="SM00905"/>
    </source>
</evidence>
<dbReference type="EC" id="4.1.2.25" evidence="6"/>
<gene>
    <name evidence="9" type="ORF">CSSPTR1EN2_LOCUS12820</name>
</gene>
<organism evidence="9 10">
    <name type="scientific">Sphagnum troendelagicum</name>
    <dbReference type="NCBI Taxonomy" id="128251"/>
    <lineage>
        <taxon>Eukaryota</taxon>
        <taxon>Viridiplantae</taxon>
        <taxon>Streptophyta</taxon>
        <taxon>Embryophyta</taxon>
        <taxon>Bryophyta</taxon>
        <taxon>Sphagnophytina</taxon>
        <taxon>Sphagnopsida</taxon>
        <taxon>Sphagnales</taxon>
        <taxon>Sphagnaceae</taxon>
        <taxon>Sphagnum</taxon>
    </lineage>
</organism>
<protein>
    <recommendedName>
        <fullName evidence="6">7,8-dihydroneopterin aldolase</fullName>
        <ecNumber evidence="6">4.1.2.25</ecNumber>
    </recommendedName>
</protein>
<feature type="region of interest" description="Disordered" evidence="7">
    <location>
        <begin position="1"/>
        <end position="22"/>
    </location>
</feature>
<evidence type="ECO:0000256" key="6">
    <source>
        <dbReference type="RuleBase" id="RU362079"/>
    </source>
</evidence>
<comment type="similarity">
    <text evidence="3 6">Belongs to the DHNA family.</text>
</comment>
<dbReference type="InterPro" id="IPR006157">
    <property type="entry name" value="FolB_dom"/>
</dbReference>
<dbReference type="Pfam" id="PF02152">
    <property type="entry name" value="FolB"/>
    <property type="match status" value="1"/>
</dbReference>
<dbReference type="InterPro" id="IPR043133">
    <property type="entry name" value="GTP-CH-I_C/QueF"/>
</dbReference>
<evidence type="ECO:0000313" key="9">
    <source>
        <dbReference type="EMBL" id="CAK9215615.1"/>
    </source>
</evidence>
<evidence type="ECO:0000256" key="3">
    <source>
        <dbReference type="ARBA" id="ARBA00005708"/>
    </source>
</evidence>
<accession>A0ABP0U8K2</accession>
<dbReference type="PANTHER" id="PTHR42844:SF1">
    <property type="entry name" value="DIHYDRONEOPTERIN ALDOLASE 1-RELATED"/>
    <property type="match status" value="1"/>
</dbReference>
<dbReference type="PANTHER" id="PTHR42844">
    <property type="entry name" value="DIHYDRONEOPTERIN ALDOLASE 1-RELATED"/>
    <property type="match status" value="1"/>
</dbReference>
<feature type="domain" description="Dihydroneopterin aldolase/epimerase" evidence="8">
    <location>
        <begin position="30"/>
        <end position="143"/>
    </location>
</feature>
<comment type="catalytic activity">
    <reaction evidence="1 6">
        <text>7,8-dihydroneopterin = 6-hydroxymethyl-7,8-dihydropterin + glycolaldehyde</text>
        <dbReference type="Rhea" id="RHEA:10540"/>
        <dbReference type="ChEBI" id="CHEBI:17001"/>
        <dbReference type="ChEBI" id="CHEBI:17071"/>
        <dbReference type="ChEBI" id="CHEBI:44841"/>
        <dbReference type="EC" id="4.1.2.25"/>
    </reaction>
</comment>
<evidence type="ECO:0000313" key="10">
    <source>
        <dbReference type="Proteomes" id="UP001497512"/>
    </source>
</evidence>
<proteinExistence type="inferred from homology"/>
<evidence type="ECO:0000256" key="5">
    <source>
        <dbReference type="ARBA" id="ARBA00023239"/>
    </source>
</evidence>
<name>A0ABP0U8K2_9BRYO</name>
<keyword evidence="5 6" id="KW-0456">Lyase</keyword>
<dbReference type="NCBIfam" id="TIGR00525">
    <property type="entry name" value="folB"/>
    <property type="match status" value="1"/>
</dbReference>
<keyword evidence="4 6" id="KW-0289">Folate biosynthesis</keyword>
<dbReference type="Proteomes" id="UP001497512">
    <property type="component" value="Chromosome 2"/>
</dbReference>
<evidence type="ECO:0000256" key="7">
    <source>
        <dbReference type="SAM" id="MobiDB-lite"/>
    </source>
</evidence>
<comment type="pathway">
    <text evidence="2 6">Cofactor biosynthesis; tetrahydrofolate biosynthesis; 2-amino-4-hydroxy-6-hydroxymethyl-7,8-dihydropteridine diphosphate from 7,8-dihydroneopterin triphosphate: step 3/4.</text>
</comment>
<dbReference type="InterPro" id="IPR006156">
    <property type="entry name" value="Dihydroneopterin_aldolase"/>
</dbReference>
<evidence type="ECO:0000256" key="4">
    <source>
        <dbReference type="ARBA" id="ARBA00022909"/>
    </source>
</evidence>
<evidence type="ECO:0000256" key="1">
    <source>
        <dbReference type="ARBA" id="ARBA00001353"/>
    </source>
</evidence>
<dbReference type="EMBL" id="OZ019894">
    <property type="protein sequence ID" value="CAK9215615.1"/>
    <property type="molecule type" value="Genomic_DNA"/>
</dbReference>
<reference evidence="9" key="1">
    <citation type="submission" date="2024-02" db="EMBL/GenBank/DDBJ databases">
        <authorList>
            <consortium name="ELIXIR-Norway"/>
            <consortium name="Elixir Norway"/>
        </authorList>
    </citation>
    <scope>NUCLEOTIDE SEQUENCE</scope>
</reference>
<dbReference type="NCBIfam" id="TIGR00526">
    <property type="entry name" value="folB_dom"/>
    <property type="match status" value="1"/>
</dbReference>
<keyword evidence="10" id="KW-1185">Reference proteome</keyword>
<dbReference type="CDD" id="cd00534">
    <property type="entry name" value="DHNA_DHNTPE"/>
    <property type="match status" value="1"/>
</dbReference>
<dbReference type="SUPFAM" id="SSF55620">
    <property type="entry name" value="Tetrahydrobiopterin biosynthesis enzymes-like"/>
    <property type="match status" value="1"/>
</dbReference>
<sequence length="155" mass="17086">MVGRRGNDEEEDDTHVGGGGFRVPRNKDRLMLRGLQFHGHHGVYEEERKLGQKFVVDVDAWADLEKAGTTDELEHTVSYVELYAQVKQVVEGPSFKLLESVVEAIAQGILVSHPTISDVRVKVCKPHVAVEGVLDYLGVEIFRSSVASADASARC</sequence>
<comment type="function">
    <text evidence="6">Catalyzes the conversion of 7,8-dihydroneopterin to 6-hydroxymethyl-7,8-dihydropterin.</text>
</comment>
<dbReference type="Gene3D" id="3.30.1130.10">
    <property type="match status" value="1"/>
</dbReference>
<dbReference type="SMART" id="SM00905">
    <property type="entry name" value="FolB"/>
    <property type="match status" value="1"/>
</dbReference>